<dbReference type="AlphaFoldDB" id="A0A9D1YRL8"/>
<dbReference type="Proteomes" id="UP000824007">
    <property type="component" value="Unassembled WGS sequence"/>
</dbReference>
<evidence type="ECO:0000256" key="2">
    <source>
        <dbReference type="ARBA" id="ARBA00022630"/>
    </source>
</evidence>
<evidence type="ECO:0000313" key="5">
    <source>
        <dbReference type="EMBL" id="HIY59897.1"/>
    </source>
</evidence>
<sequence>MKKNIGNTLALYPTPLAVVGAMVNGKPNWLLVGHLGIIGHDHVMVSLASAHYTNQGIKESRKLSINIVDEALLPKADRSGCVSGSKADKSELFEYVMDEAGVPMIAKAPVTMVCSVEDIYETKGFESFICTIDATYAEENVLDEAGKINYRALKPVLFEMPTYEYLRTGDVIGRCMSFGKEQQE</sequence>
<name>A0A9D1YRL8_9FIRM</name>
<gene>
    <name evidence="5" type="ORF">H9831_04325</name>
</gene>
<proteinExistence type="inferred from homology"/>
<dbReference type="InterPro" id="IPR002563">
    <property type="entry name" value="Flavin_Rdtase-like_dom"/>
</dbReference>
<organism evidence="5 6">
    <name type="scientific">Candidatus Eisenbergiella pullistercoris</name>
    <dbReference type="NCBI Taxonomy" id="2838555"/>
    <lineage>
        <taxon>Bacteria</taxon>
        <taxon>Bacillati</taxon>
        <taxon>Bacillota</taxon>
        <taxon>Clostridia</taxon>
        <taxon>Lachnospirales</taxon>
        <taxon>Lachnospiraceae</taxon>
        <taxon>Eisenbergiella</taxon>
    </lineage>
</organism>
<evidence type="ECO:0000313" key="6">
    <source>
        <dbReference type="Proteomes" id="UP000824007"/>
    </source>
</evidence>
<dbReference type="EMBL" id="DXDD01000052">
    <property type="protein sequence ID" value="HIY59897.1"/>
    <property type="molecule type" value="Genomic_DNA"/>
</dbReference>
<reference evidence="5" key="1">
    <citation type="journal article" date="2021" name="PeerJ">
        <title>Extensive microbial diversity within the chicken gut microbiome revealed by metagenomics and culture.</title>
        <authorList>
            <person name="Gilroy R."/>
            <person name="Ravi A."/>
            <person name="Getino M."/>
            <person name="Pursley I."/>
            <person name="Horton D.L."/>
            <person name="Alikhan N.F."/>
            <person name="Baker D."/>
            <person name="Gharbi K."/>
            <person name="Hall N."/>
            <person name="Watson M."/>
            <person name="Adriaenssens E.M."/>
            <person name="Foster-Nyarko E."/>
            <person name="Jarju S."/>
            <person name="Secka A."/>
            <person name="Antonio M."/>
            <person name="Oren A."/>
            <person name="Chaudhuri R.R."/>
            <person name="La Ragione R."/>
            <person name="Hildebrand F."/>
            <person name="Pallen M.J."/>
        </authorList>
    </citation>
    <scope>NUCLEOTIDE SEQUENCE</scope>
    <source>
        <strain evidence="5">ChiSxjej3B15-24422</strain>
    </source>
</reference>
<dbReference type="Pfam" id="PF01613">
    <property type="entry name" value="Flavin_Reduct"/>
    <property type="match status" value="1"/>
</dbReference>
<protein>
    <submittedName>
        <fullName evidence="5">Flavin reductase family protein</fullName>
    </submittedName>
</protein>
<dbReference type="GO" id="GO:0010181">
    <property type="term" value="F:FMN binding"/>
    <property type="evidence" value="ECO:0007669"/>
    <property type="project" value="InterPro"/>
</dbReference>
<comment type="caution">
    <text evidence="5">The sequence shown here is derived from an EMBL/GenBank/DDBJ whole genome shotgun (WGS) entry which is preliminary data.</text>
</comment>
<dbReference type="SUPFAM" id="SSF50475">
    <property type="entry name" value="FMN-binding split barrel"/>
    <property type="match status" value="1"/>
</dbReference>
<feature type="domain" description="Flavin reductase like" evidence="4">
    <location>
        <begin position="9"/>
        <end position="151"/>
    </location>
</feature>
<keyword evidence="2" id="KW-0285">Flavoprotein</keyword>
<dbReference type="PANTHER" id="PTHR43567">
    <property type="entry name" value="FLAVOREDOXIN-RELATED-RELATED"/>
    <property type="match status" value="1"/>
</dbReference>
<evidence type="ECO:0000259" key="4">
    <source>
        <dbReference type="SMART" id="SM00903"/>
    </source>
</evidence>
<dbReference type="SMART" id="SM00903">
    <property type="entry name" value="Flavin_Reduct"/>
    <property type="match status" value="1"/>
</dbReference>
<accession>A0A9D1YRL8</accession>
<dbReference type="GO" id="GO:0016646">
    <property type="term" value="F:oxidoreductase activity, acting on the CH-NH group of donors, NAD or NADP as acceptor"/>
    <property type="evidence" value="ECO:0007669"/>
    <property type="project" value="UniProtKB-ARBA"/>
</dbReference>
<dbReference type="Gene3D" id="2.30.110.10">
    <property type="entry name" value="Electron Transport, Fmn-binding Protein, Chain A"/>
    <property type="match status" value="1"/>
</dbReference>
<reference evidence="5" key="2">
    <citation type="submission" date="2021-04" db="EMBL/GenBank/DDBJ databases">
        <authorList>
            <person name="Gilroy R."/>
        </authorList>
    </citation>
    <scope>NUCLEOTIDE SEQUENCE</scope>
    <source>
        <strain evidence="5">ChiSxjej3B15-24422</strain>
    </source>
</reference>
<comment type="similarity">
    <text evidence="3">Belongs to the flavoredoxin family.</text>
</comment>
<evidence type="ECO:0000256" key="3">
    <source>
        <dbReference type="ARBA" id="ARBA00038054"/>
    </source>
</evidence>
<dbReference type="InterPro" id="IPR052174">
    <property type="entry name" value="Flavoredoxin"/>
</dbReference>
<evidence type="ECO:0000256" key="1">
    <source>
        <dbReference type="ARBA" id="ARBA00001917"/>
    </source>
</evidence>
<comment type="cofactor">
    <cofactor evidence="1">
        <name>FMN</name>
        <dbReference type="ChEBI" id="CHEBI:58210"/>
    </cofactor>
</comment>
<dbReference type="PANTHER" id="PTHR43567:SF1">
    <property type="entry name" value="FLAVOREDOXIN"/>
    <property type="match status" value="1"/>
</dbReference>
<dbReference type="InterPro" id="IPR012349">
    <property type="entry name" value="Split_barrel_FMN-bd"/>
</dbReference>